<gene>
    <name evidence="3" type="ORF">PLANPX_0844</name>
</gene>
<dbReference type="RefSeq" id="WP_152101782.1">
    <property type="nucleotide sequence ID" value="NZ_AP021861.1"/>
</dbReference>
<evidence type="ECO:0000313" key="3">
    <source>
        <dbReference type="EMBL" id="BBO31232.1"/>
    </source>
</evidence>
<evidence type="ECO:0000256" key="1">
    <source>
        <dbReference type="SAM" id="Phobius"/>
    </source>
</evidence>
<protein>
    <recommendedName>
        <fullName evidence="2">DUF1559 domain-containing protein</fullName>
    </recommendedName>
</protein>
<feature type="domain" description="DUF1559" evidence="2">
    <location>
        <begin position="35"/>
        <end position="318"/>
    </location>
</feature>
<dbReference type="Pfam" id="PF07963">
    <property type="entry name" value="N_methyl"/>
    <property type="match status" value="1"/>
</dbReference>
<evidence type="ECO:0000259" key="2">
    <source>
        <dbReference type="Pfam" id="PF07596"/>
    </source>
</evidence>
<accession>A0A5K7X5Z6</accession>
<proteinExistence type="predicted"/>
<dbReference type="Proteomes" id="UP000326837">
    <property type="component" value="Chromosome"/>
</dbReference>
<dbReference type="AlphaFoldDB" id="A0A5K7X5Z6"/>
<dbReference type="PROSITE" id="PS00409">
    <property type="entry name" value="PROKAR_NTER_METHYL"/>
    <property type="match status" value="1"/>
</dbReference>
<feature type="transmembrane region" description="Helical" evidence="1">
    <location>
        <begin position="12"/>
        <end position="34"/>
    </location>
</feature>
<dbReference type="KEGG" id="lpav:PLANPX_0844"/>
<keyword evidence="1" id="KW-1133">Transmembrane helix</keyword>
<organism evidence="3 4">
    <name type="scientific">Lacipirellula parvula</name>
    <dbReference type="NCBI Taxonomy" id="2650471"/>
    <lineage>
        <taxon>Bacteria</taxon>
        <taxon>Pseudomonadati</taxon>
        <taxon>Planctomycetota</taxon>
        <taxon>Planctomycetia</taxon>
        <taxon>Pirellulales</taxon>
        <taxon>Lacipirellulaceae</taxon>
        <taxon>Lacipirellula</taxon>
    </lineage>
</organism>
<name>A0A5K7X5Z6_9BACT</name>
<dbReference type="InterPro" id="IPR045584">
    <property type="entry name" value="Pilin-like"/>
</dbReference>
<reference evidence="4" key="1">
    <citation type="submission" date="2019-10" db="EMBL/GenBank/DDBJ databases">
        <title>Lacipirellula parvula gen. nov., sp. nov., representing a lineage of planctomycetes widespread in freshwater anoxic habitats, and description of the family Lacipirellulaceae.</title>
        <authorList>
            <person name="Dedysh S.N."/>
            <person name="Kulichevskaya I.S."/>
            <person name="Beletsky A.V."/>
            <person name="Rakitin A.L."/>
            <person name="Mardanov A.V."/>
            <person name="Ivanova A.A."/>
            <person name="Saltykova V.X."/>
            <person name="Rijpstra W.I.C."/>
            <person name="Sinninghe Damste J.S."/>
            <person name="Ravin N.V."/>
        </authorList>
    </citation>
    <scope>NUCLEOTIDE SEQUENCE [LARGE SCALE GENOMIC DNA]</scope>
    <source>
        <strain evidence="4">PX69</strain>
    </source>
</reference>
<dbReference type="SUPFAM" id="SSF54523">
    <property type="entry name" value="Pili subunits"/>
    <property type="match status" value="1"/>
</dbReference>
<dbReference type="Gene3D" id="3.30.700.10">
    <property type="entry name" value="Glycoprotein, Type 4 Pilin"/>
    <property type="match status" value="1"/>
</dbReference>
<keyword evidence="4" id="KW-1185">Reference proteome</keyword>
<dbReference type="EMBL" id="AP021861">
    <property type="protein sequence ID" value="BBO31232.1"/>
    <property type="molecule type" value="Genomic_DNA"/>
</dbReference>
<dbReference type="Pfam" id="PF07596">
    <property type="entry name" value="SBP_bac_10"/>
    <property type="match status" value="1"/>
</dbReference>
<dbReference type="PANTHER" id="PTHR30093:SF2">
    <property type="entry name" value="TYPE II SECRETION SYSTEM PROTEIN H"/>
    <property type="match status" value="1"/>
</dbReference>
<keyword evidence="1" id="KW-0812">Transmembrane</keyword>
<dbReference type="InterPro" id="IPR012902">
    <property type="entry name" value="N_methyl_site"/>
</dbReference>
<dbReference type="InterPro" id="IPR011453">
    <property type="entry name" value="DUF1559"/>
</dbReference>
<dbReference type="PANTHER" id="PTHR30093">
    <property type="entry name" value="GENERAL SECRETION PATHWAY PROTEIN G"/>
    <property type="match status" value="1"/>
</dbReference>
<dbReference type="NCBIfam" id="TIGR02532">
    <property type="entry name" value="IV_pilin_GFxxxE"/>
    <property type="match status" value="1"/>
</dbReference>
<keyword evidence="1" id="KW-0472">Membrane</keyword>
<evidence type="ECO:0000313" key="4">
    <source>
        <dbReference type="Proteomes" id="UP000326837"/>
    </source>
</evidence>
<sequence length="337" mass="36096">MKIKQQPISGFTLVELLVVIAIIGVLVAMLLPAVQAAREAARRNDCANRLRQVGLASLNFEGAKKSLPMGRQLPGAWGVHSKLLPYLEQTTIYNTVDFEQAVAEADARLLDVAAFVCPTDSMDRLADTPLADNQDGWGRNSYRANAGSDTGEMTGTGVPKTQIERNNGMFVTNRAIRLKEVIDGTSHTALFSERVRGDGDNTAVEIASDWFRISEGNATADQVATACLALNVSTMNKAQSQFSRGGRNWPLGNYAVSRYNHILPPNERSCSRDSGGGNLGANFNANGGATTATSWHSGGVNVVRVDGSLQFATDGVDPAVWRAIGSRDGEEVVDSQL</sequence>